<dbReference type="Proteomes" id="UP000014227">
    <property type="component" value="Chromosome I"/>
</dbReference>
<dbReference type="GO" id="GO:0005886">
    <property type="term" value="C:plasma membrane"/>
    <property type="evidence" value="ECO:0007669"/>
    <property type="project" value="UniProtKB-SubCell"/>
</dbReference>
<dbReference type="AlphaFoldDB" id="S0EVF2"/>
<feature type="transmembrane region" description="Helical" evidence="1">
    <location>
        <begin position="234"/>
        <end position="252"/>
    </location>
</feature>
<dbReference type="PANTHER" id="PTHR43471:SF10">
    <property type="entry name" value="SLL1107 PROTEIN"/>
    <property type="match status" value="1"/>
</dbReference>
<accession>S0EVF2</accession>
<keyword evidence="1" id="KW-1133">Transmembrane helix</keyword>
<dbReference type="STRING" id="454171.CP488_00651"/>
<evidence type="ECO:0000313" key="2">
    <source>
        <dbReference type="EMBL" id="CCW34337.1"/>
    </source>
</evidence>
<evidence type="ECO:0000313" key="3">
    <source>
        <dbReference type="Proteomes" id="UP000014227"/>
    </source>
</evidence>
<dbReference type="EMBL" id="HF951689">
    <property type="protein sequence ID" value="CCW34337.1"/>
    <property type="molecule type" value="Genomic_DNA"/>
</dbReference>
<feature type="transmembrane region" description="Helical" evidence="1">
    <location>
        <begin position="135"/>
        <end position="156"/>
    </location>
</feature>
<feature type="transmembrane region" description="Helical" evidence="1">
    <location>
        <begin position="21"/>
        <end position="42"/>
    </location>
</feature>
<gene>
    <name evidence="2" type="ORF">CCALI_00503</name>
</gene>
<organism evidence="2 3">
    <name type="scientific">Chthonomonas calidirosea (strain DSM 23976 / ICMP 18418 / T49)</name>
    <dbReference type="NCBI Taxonomy" id="1303518"/>
    <lineage>
        <taxon>Bacteria</taxon>
        <taxon>Bacillati</taxon>
        <taxon>Armatimonadota</taxon>
        <taxon>Chthonomonadia</taxon>
        <taxon>Chthonomonadales</taxon>
        <taxon>Chthonomonadaceae</taxon>
        <taxon>Chthonomonas</taxon>
    </lineage>
</organism>
<dbReference type="OrthoDB" id="9810558at2"/>
<evidence type="ECO:0000256" key="1">
    <source>
        <dbReference type="SAM" id="Phobius"/>
    </source>
</evidence>
<dbReference type="HOGENOM" id="CLU_070325_1_0_0"/>
<feature type="transmembrane region" description="Helical" evidence="1">
    <location>
        <begin position="54"/>
        <end position="77"/>
    </location>
</feature>
<protein>
    <submittedName>
        <fullName evidence="2">ABC-2 family transporter protein</fullName>
    </submittedName>
</protein>
<proteinExistence type="predicted"/>
<dbReference type="InParanoid" id="S0EVF2"/>
<name>S0EVF2_CHTCT</name>
<dbReference type="RefSeq" id="WP_016481899.1">
    <property type="nucleotide sequence ID" value="NC_021487.1"/>
</dbReference>
<reference evidence="3" key="1">
    <citation type="submission" date="2013-03" db="EMBL/GenBank/DDBJ databases">
        <title>Genome sequence of Chthonomonas calidirosea, the first sequenced genome from the Armatimonadetes phylum (formally candidate division OP10).</title>
        <authorList>
            <person name="Lee K.C.Y."/>
            <person name="Morgan X.C."/>
            <person name="Dunfield P.F."/>
            <person name="Tamas I."/>
            <person name="Houghton K.M."/>
            <person name="Vyssotski M."/>
            <person name="Ryan J.L.J."/>
            <person name="Lagutin K."/>
            <person name="McDonald I.R."/>
            <person name="Stott M.B."/>
        </authorList>
    </citation>
    <scope>NUCLEOTIDE SEQUENCE [LARGE SCALE GENOMIC DNA]</scope>
    <source>
        <strain evidence="3">DSM 23976 / ICMP 18418 / T49</strain>
    </source>
</reference>
<feature type="transmembrane region" description="Helical" evidence="1">
    <location>
        <begin position="98"/>
        <end position="123"/>
    </location>
</feature>
<dbReference type="GO" id="GO:0140359">
    <property type="term" value="F:ABC-type transporter activity"/>
    <property type="evidence" value="ECO:0007669"/>
    <property type="project" value="InterPro"/>
</dbReference>
<dbReference type="PANTHER" id="PTHR43471">
    <property type="entry name" value="ABC TRANSPORTER PERMEASE"/>
    <property type="match status" value="1"/>
</dbReference>
<dbReference type="PATRIC" id="fig|1303518.3.peg.511"/>
<dbReference type="KEGG" id="ccz:CCALI_00503"/>
<keyword evidence="3" id="KW-1185">Reference proteome</keyword>
<sequence>MFAAIYAIAHQTVREALRRRVMWIFLVTGIFLIAMGPVFGFLSPRDSQTVLRSLGLAAILLAGLFTTIVTCIYLIPVEIERRTIYTVLSKPVQRFEFVLGKFLGGFAVVFINIAAMGIVFLAMLRMQEHQIPPEMVRGVIFTFFQMMLLAALTIFFSTFATPVVNFFLSFGIFLVGNLSSVTDTLTTSHNKISQMVGLAIHYLLPQFGNFNVQNQLIHPEEDIVNMSVYMRNNIAYALLYSAVLLALAVFIFDRREV</sequence>
<keyword evidence="1" id="KW-0812">Transmembrane</keyword>
<dbReference type="Pfam" id="PF12679">
    <property type="entry name" value="ABC2_membrane_2"/>
    <property type="match status" value="1"/>
</dbReference>
<dbReference type="eggNOG" id="COG1277">
    <property type="taxonomic scope" value="Bacteria"/>
</dbReference>
<feature type="transmembrane region" description="Helical" evidence="1">
    <location>
        <begin position="163"/>
        <end position="181"/>
    </location>
</feature>
<keyword evidence="1" id="KW-0472">Membrane</keyword>